<evidence type="ECO:0008006" key="3">
    <source>
        <dbReference type="Google" id="ProtNLM"/>
    </source>
</evidence>
<evidence type="ECO:0000313" key="1">
    <source>
        <dbReference type="EMBL" id="EXX73205.1"/>
    </source>
</evidence>
<accession>A0A015K0R5</accession>
<reference evidence="1 2" key="1">
    <citation type="submission" date="2014-02" db="EMBL/GenBank/DDBJ databases">
        <title>Single nucleus genome sequencing reveals high similarity among nuclei of an endomycorrhizal fungus.</title>
        <authorList>
            <person name="Lin K."/>
            <person name="Geurts R."/>
            <person name="Zhang Z."/>
            <person name="Limpens E."/>
            <person name="Saunders D.G."/>
            <person name="Mu D."/>
            <person name="Pang E."/>
            <person name="Cao H."/>
            <person name="Cha H."/>
            <person name="Lin T."/>
            <person name="Zhou Q."/>
            <person name="Shang Y."/>
            <person name="Li Y."/>
            <person name="Ivanov S."/>
            <person name="Sharma T."/>
            <person name="Velzen R.V."/>
            <person name="Ruijter N.D."/>
            <person name="Aanen D.K."/>
            <person name="Win J."/>
            <person name="Kamoun S."/>
            <person name="Bisseling T."/>
            <person name="Huang S."/>
        </authorList>
    </citation>
    <scope>NUCLEOTIDE SEQUENCE [LARGE SCALE GENOMIC DNA]</scope>
    <source>
        <strain evidence="2">DAOM197198w</strain>
    </source>
</reference>
<dbReference type="Proteomes" id="UP000022910">
    <property type="component" value="Unassembled WGS sequence"/>
</dbReference>
<dbReference type="AlphaFoldDB" id="A0A015K0R5"/>
<organism evidence="1 2">
    <name type="scientific">Rhizophagus irregularis (strain DAOM 197198w)</name>
    <name type="common">Glomus intraradices</name>
    <dbReference type="NCBI Taxonomy" id="1432141"/>
    <lineage>
        <taxon>Eukaryota</taxon>
        <taxon>Fungi</taxon>
        <taxon>Fungi incertae sedis</taxon>
        <taxon>Mucoromycota</taxon>
        <taxon>Glomeromycotina</taxon>
        <taxon>Glomeromycetes</taxon>
        <taxon>Glomerales</taxon>
        <taxon>Glomeraceae</taxon>
        <taxon>Rhizophagus</taxon>
    </lineage>
</organism>
<protein>
    <recommendedName>
        <fullName evidence="3">Restriction endonuclease domain-containing protein</fullName>
    </recommendedName>
</protein>
<gene>
    <name evidence="1" type="ORF">RirG_062320</name>
</gene>
<keyword evidence="2" id="KW-1185">Reference proteome</keyword>
<sequence length="324" mass="36158">MPIDIPEKKFELARNTLLEQDIIKVNITEEDTAEKKLIEEDTKSKKIVVLSGVSLENFCKLRAEARKFKIYIRLVKGEIIVYETPSPVHSFTTGYLSNLIGAWSNYLDVGGELDMTISHDTEYISDIVIEPIQPLQPGQQQLGPAPPGSVPMPRMIIEVGRYESIGSLHSLAKEYFSNSTQTNLIQVYLLIKIFPRQSAGTAAMVAMIYLRDNQIPGQNRPNASMITVQNTQPNLVISFGTAPLHQESIDIINSTGIQNYRFIGFLQPEDIACTNAGMPNYQIDIPSNLLFNGFPGGVPQGTPNNLNIDLWEVQQRILRRLVSA</sequence>
<dbReference type="EMBL" id="JEMT01014809">
    <property type="protein sequence ID" value="EXX73205.1"/>
    <property type="molecule type" value="Genomic_DNA"/>
</dbReference>
<name>A0A015K0R5_RHIIW</name>
<comment type="caution">
    <text evidence="1">The sequence shown here is derived from an EMBL/GenBank/DDBJ whole genome shotgun (WGS) entry which is preliminary data.</text>
</comment>
<dbReference type="HOGENOM" id="CLU_839767_0_0_1"/>
<dbReference type="OrthoDB" id="2363583at2759"/>
<evidence type="ECO:0000313" key="2">
    <source>
        <dbReference type="Proteomes" id="UP000022910"/>
    </source>
</evidence>
<proteinExistence type="predicted"/>